<reference evidence="1" key="1">
    <citation type="journal article" date="2013" name="Environ. Microbiol.">
        <title>Microbiota from the distal guts of lean and obese adolescents exhibit partial functional redundancy besides clear differences in community structure.</title>
        <authorList>
            <person name="Ferrer M."/>
            <person name="Ruiz A."/>
            <person name="Lanza F."/>
            <person name="Haange S.B."/>
            <person name="Oberbach A."/>
            <person name="Till H."/>
            <person name="Bargiela R."/>
            <person name="Campoy C."/>
            <person name="Segura M.T."/>
            <person name="Richter M."/>
            <person name="von Bergen M."/>
            <person name="Seifert J."/>
            <person name="Suarez A."/>
        </authorList>
    </citation>
    <scope>NUCLEOTIDE SEQUENCE</scope>
</reference>
<comment type="caution">
    <text evidence="1">The sequence shown here is derived from an EMBL/GenBank/DDBJ whole genome shotgun (WGS) entry which is preliminary data.</text>
</comment>
<evidence type="ECO:0000313" key="1">
    <source>
        <dbReference type="EMBL" id="EKC72255.1"/>
    </source>
</evidence>
<dbReference type="EMBL" id="AJWY01004481">
    <property type="protein sequence ID" value="EKC72255.1"/>
    <property type="molecule type" value="Genomic_DNA"/>
</dbReference>
<gene>
    <name evidence="1" type="ORF">LEA_06835</name>
</gene>
<dbReference type="SUPFAM" id="SSF52540">
    <property type="entry name" value="P-loop containing nucleoside triphosphate hydrolases"/>
    <property type="match status" value="1"/>
</dbReference>
<proteinExistence type="predicted"/>
<protein>
    <submittedName>
        <fullName evidence="1">ABC transporter</fullName>
    </submittedName>
</protein>
<dbReference type="AlphaFoldDB" id="K1U1M6"/>
<accession>K1U1M6</accession>
<dbReference type="Gene3D" id="3.40.50.300">
    <property type="entry name" value="P-loop containing nucleotide triphosphate hydrolases"/>
    <property type="match status" value="1"/>
</dbReference>
<organism evidence="1">
    <name type="scientific">human gut metagenome</name>
    <dbReference type="NCBI Taxonomy" id="408170"/>
    <lineage>
        <taxon>unclassified sequences</taxon>
        <taxon>metagenomes</taxon>
        <taxon>organismal metagenomes</taxon>
    </lineage>
</organism>
<sequence length="68" mass="7544">KLLTCRGKLAFTLIFITHDMELAVVIADVILVMRNSTLIEQVEFSGDISVFTSEYSKTLLYASGITDT</sequence>
<dbReference type="InterPro" id="IPR027417">
    <property type="entry name" value="P-loop_NTPase"/>
</dbReference>
<name>K1U1M6_9ZZZZ</name>
<feature type="non-terminal residue" evidence="1">
    <location>
        <position position="1"/>
    </location>
</feature>